<feature type="signal peptide" evidence="1">
    <location>
        <begin position="1"/>
        <end position="29"/>
    </location>
</feature>
<proteinExistence type="predicted"/>
<protein>
    <recommendedName>
        <fullName evidence="4">PASTA domain-containing protein</fullName>
    </recommendedName>
</protein>
<comment type="caution">
    <text evidence="2">The sequence shown here is derived from an EMBL/GenBank/DDBJ whole genome shotgun (WGS) entry which is preliminary data.</text>
</comment>
<evidence type="ECO:0000313" key="2">
    <source>
        <dbReference type="EMBL" id="NTY61530.1"/>
    </source>
</evidence>
<dbReference type="EMBL" id="VBSB01000010">
    <property type="protein sequence ID" value="NTY61530.1"/>
    <property type="molecule type" value="Genomic_DNA"/>
</dbReference>
<keyword evidence="1" id="KW-0732">Signal</keyword>
<dbReference type="Proteomes" id="UP000708347">
    <property type="component" value="Unassembled WGS sequence"/>
</dbReference>
<sequence>MNNTIGRGRTFIIGSVVAGALTLSGIGMAATAAATPGGGSNAQDTVSRLTSQGYNVALNHNGGWSDVPLSECVVNGIHGLVSGVPQGQPLPPEQQGAQTVYVDVGCSTTE</sequence>
<accession>A0ABX2K5P0</accession>
<keyword evidence="3" id="KW-1185">Reference proteome</keyword>
<feature type="chain" id="PRO_5047347638" description="PASTA domain-containing protein" evidence="1">
    <location>
        <begin position="30"/>
        <end position="110"/>
    </location>
</feature>
<evidence type="ECO:0000313" key="3">
    <source>
        <dbReference type="Proteomes" id="UP000708347"/>
    </source>
</evidence>
<gene>
    <name evidence="2" type="ORF">FEG63_18445</name>
</gene>
<organism evidence="2 3">
    <name type="scientific">Mycolicibacterium sphagni</name>
    <dbReference type="NCBI Taxonomy" id="1786"/>
    <lineage>
        <taxon>Bacteria</taxon>
        <taxon>Bacillati</taxon>
        <taxon>Actinomycetota</taxon>
        <taxon>Actinomycetes</taxon>
        <taxon>Mycobacteriales</taxon>
        <taxon>Mycobacteriaceae</taxon>
        <taxon>Mycolicibacterium</taxon>
    </lineage>
</organism>
<name>A0ABX2K5P0_9MYCO</name>
<evidence type="ECO:0000256" key="1">
    <source>
        <dbReference type="SAM" id="SignalP"/>
    </source>
</evidence>
<evidence type="ECO:0008006" key="4">
    <source>
        <dbReference type="Google" id="ProtNLM"/>
    </source>
</evidence>
<dbReference type="RefSeq" id="WP_174399268.1">
    <property type="nucleotide sequence ID" value="NZ_VBSB01000010.1"/>
</dbReference>
<reference evidence="2 3" key="1">
    <citation type="submission" date="2019-05" db="EMBL/GenBank/DDBJ databases">
        <title>Mycolicibacterium sphagni ENV482 genome assembly.</title>
        <authorList>
            <person name="Chen W."/>
            <person name="Faulkner N.W."/>
            <person name="Hyman M.R."/>
        </authorList>
    </citation>
    <scope>NUCLEOTIDE SEQUENCE [LARGE SCALE GENOMIC DNA]</scope>
    <source>
        <strain evidence="2 3">ENV482</strain>
    </source>
</reference>